<feature type="compositionally biased region" description="Acidic residues" evidence="1">
    <location>
        <begin position="250"/>
        <end position="260"/>
    </location>
</feature>
<feature type="domain" description="Helix-turn-helix" evidence="2">
    <location>
        <begin position="181"/>
        <end position="238"/>
    </location>
</feature>
<dbReference type="InterPro" id="IPR058912">
    <property type="entry name" value="HTH_animal"/>
</dbReference>
<gene>
    <name evidence="3" type="ORF">GPM918_LOCUS18821</name>
    <name evidence="4" type="ORF">SRO942_LOCUS18821</name>
</gene>
<feature type="region of interest" description="Disordered" evidence="1">
    <location>
        <begin position="238"/>
        <end position="281"/>
    </location>
</feature>
<evidence type="ECO:0000313" key="5">
    <source>
        <dbReference type="Proteomes" id="UP000663829"/>
    </source>
</evidence>
<organism evidence="3 5">
    <name type="scientific">Didymodactylos carnosus</name>
    <dbReference type="NCBI Taxonomy" id="1234261"/>
    <lineage>
        <taxon>Eukaryota</taxon>
        <taxon>Metazoa</taxon>
        <taxon>Spiralia</taxon>
        <taxon>Gnathifera</taxon>
        <taxon>Rotifera</taxon>
        <taxon>Eurotatoria</taxon>
        <taxon>Bdelloidea</taxon>
        <taxon>Philodinida</taxon>
        <taxon>Philodinidae</taxon>
        <taxon>Didymodactylos</taxon>
    </lineage>
</organism>
<dbReference type="Pfam" id="PF26215">
    <property type="entry name" value="HTH_animal"/>
    <property type="match status" value="1"/>
</dbReference>
<dbReference type="OrthoDB" id="6782675at2759"/>
<keyword evidence="5" id="KW-1185">Reference proteome</keyword>
<comment type="caution">
    <text evidence="3">The sequence shown here is derived from an EMBL/GenBank/DDBJ whole genome shotgun (WGS) entry which is preliminary data.</text>
</comment>
<sequence>LGLNFIPTTGINTTKYVTRVIAGIESDLYKNDSIQKEQIVSDVRNTLDRHLNRAILTDKKNRNVKKEQEGALKSLKVDDSILVISADKGGKIVAMNTSDYKAKIEEKLSNSSTYTKLSENPTKRSSKELVEDLNNKTTNLKFIFEFEKNNQLPFLDVLIAIDKVNKKFTTSWFRKETASNYLLNFHSNHNSAIKNNIVKNMTNRVLVANNGHKNEKHLNDLQKILENSQFPKNIKNKIKKKNSSEIENSSSEDADEEDLVDNCWGNETDNQGHYSEDNLSNEDDDEYVLSRDLSQTQRATFLWYPGV</sequence>
<protein>
    <recommendedName>
        <fullName evidence="2">Helix-turn-helix domain-containing protein</fullName>
    </recommendedName>
</protein>
<proteinExistence type="predicted"/>
<dbReference type="Proteomes" id="UP000663829">
    <property type="component" value="Unassembled WGS sequence"/>
</dbReference>
<dbReference type="EMBL" id="CAJNOQ010005549">
    <property type="protein sequence ID" value="CAF1102548.1"/>
    <property type="molecule type" value="Genomic_DNA"/>
</dbReference>
<evidence type="ECO:0000256" key="1">
    <source>
        <dbReference type="SAM" id="MobiDB-lite"/>
    </source>
</evidence>
<evidence type="ECO:0000313" key="3">
    <source>
        <dbReference type="EMBL" id="CAF1102548.1"/>
    </source>
</evidence>
<name>A0A814P7Q2_9BILA</name>
<dbReference type="Proteomes" id="UP000681722">
    <property type="component" value="Unassembled WGS sequence"/>
</dbReference>
<evidence type="ECO:0000313" key="4">
    <source>
        <dbReference type="EMBL" id="CAF3867413.1"/>
    </source>
</evidence>
<evidence type="ECO:0000259" key="2">
    <source>
        <dbReference type="Pfam" id="PF26215"/>
    </source>
</evidence>
<dbReference type="AlphaFoldDB" id="A0A814P7Q2"/>
<dbReference type="PANTHER" id="PTHR21301">
    <property type="entry name" value="REVERSE TRANSCRIPTASE"/>
    <property type="match status" value="1"/>
</dbReference>
<dbReference type="PANTHER" id="PTHR21301:SF10">
    <property type="entry name" value="REVERSE TRANSCRIPTASE DOMAIN-CONTAINING PROTEIN"/>
    <property type="match status" value="1"/>
</dbReference>
<dbReference type="EMBL" id="CAJOBC010005550">
    <property type="protein sequence ID" value="CAF3867413.1"/>
    <property type="molecule type" value="Genomic_DNA"/>
</dbReference>
<reference evidence="3" key="1">
    <citation type="submission" date="2021-02" db="EMBL/GenBank/DDBJ databases">
        <authorList>
            <person name="Nowell W R."/>
        </authorList>
    </citation>
    <scope>NUCLEOTIDE SEQUENCE</scope>
</reference>
<accession>A0A814P7Q2</accession>
<feature type="non-terminal residue" evidence="3">
    <location>
        <position position="1"/>
    </location>
</feature>